<sequence length="388" mass="40769">MRKLVVAVIALAGFGGLVGLGALTALLAGSGGGQQDWGACNANLGVWGERAGGQQDAATLGEESLRIAAAIITIGEERGLPPRAAQIAIQAGKTESNLRNLNHGDRDSLGIFQMRPSMGWGTVAQVTDVEYQIHKFYDVLLEVPGWQEMRPGTAAQRVERSAYPLRYHRWEAMAAHLVSTEGDLSGLSGCENMAAGGVLAGKAMEYAHTKLGSPYVWGATGPNTFDCSGLTQQAWSAAGVTIPRVSQEQYDRGGAHVPLAEARTGDLVFWGYGRDPDSVHHVALYLGDNKVLHAPQPGESVEITELWDSGELLPHVVRPVPEDPPVTESTEPAEPTEPTEPAGTTAPEVPVGRPTATVPTAPSNVAGPGDDTPDDSDADVLPVEGGAR</sequence>
<dbReference type="InterPro" id="IPR051794">
    <property type="entry name" value="PG_Endopeptidase_C40"/>
</dbReference>
<dbReference type="InterPro" id="IPR038765">
    <property type="entry name" value="Papain-like_cys_pep_sf"/>
</dbReference>
<feature type="domain" description="NlpC/P60" evidence="6">
    <location>
        <begin position="193"/>
        <end position="324"/>
    </location>
</feature>
<evidence type="ECO:0000313" key="7">
    <source>
        <dbReference type="EMBL" id="MEY8039797.1"/>
    </source>
</evidence>
<feature type="region of interest" description="Disordered" evidence="5">
    <location>
        <begin position="315"/>
        <end position="388"/>
    </location>
</feature>
<dbReference type="RefSeq" id="WP_345365000.1">
    <property type="nucleotide sequence ID" value="NZ_BAABII010000012.1"/>
</dbReference>
<feature type="compositionally biased region" description="Low complexity" evidence="5">
    <location>
        <begin position="339"/>
        <end position="350"/>
    </location>
</feature>
<evidence type="ECO:0000259" key="6">
    <source>
        <dbReference type="PROSITE" id="PS51935"/>
    </source>
</evidence>
<dbReference type="SUPFAM" id="SSF54001">
    <property type="entry name" value="Cysteine proteinases"/>
    <property type="match status" value="1"/>
</dbReference>
<gene>
    <name evidence="7" type="ORF">AB8O55_10355</name>
</gene>
<dbReference type="PROSITE" id="PS51935">
    <property type="entry name" value="NLPC_P60"/>
    <property type="match status" value="1"/>
</dbReference>
<evidence type="ECO:0000256" key="5">
    <source>
        <dbReference type="SAM" id="MobiDB-lite"/>
    </source>
</evidence>
<evidence type="ECO:0000313" key="8">
    <source>
        <dbReference type="Proteomes" id="UP001564626"/>
    </source>
</evidence>
<evidence type="ECO:0000256" key="4">
    <source>
        <dbReference type="ARBA" id="ARBA00022807"/>
    </source>
</evidence>
<dbReference type="PANTHER" id="PTHR47359:SF3">
    <property type="entry name" value="NLP_P60 DOMAIN-CONTAINING PROTEIN-RELATED"/>
    <property type="match status" value="1"/>
</dbReference>
<dbReference type="Proteomes" id="UP001564626">
    <property type="component" value="Unassembled WGS sequence"/>
</dbReference>
<keyword evidence="3" id="KW-0378">Hydrolase</keyword>
<protein>
    <submittedName>
        <fullName evidence="7">NlpC/P60 family protein</fullName>
    </submittedName>
</protein>
<accession>A0ABV4CFB8</accession>
<keyword evidence="2" id="KW-0645">Protease</keyword>
<comment type="caution">
    <text evidence="7">The sequence shown here is derived from an EMBL/GenBank/DDBJ whole genome shotgun (WGS) entry which is preliminary data.</text>
</comment>
<dbReference type="PANTHER" id="PTHR47359">
    <property type="entry name" value="PEPTIDOGLYCAN DL-ENDOPEPTIDASE CWLO"/>
    <property type="match status" value="1"/>
</dbReference>
<proteinExistence type="inferred from homology"/>
<organism evidence="7 8">
    <name type="scientific">Saccharopolyspora cebuensis</name>
    <dbReference type="NCBI Taxonomy" id="418759"/>
    <lineage>
        <taxon>Bacteria</taxon>
        <taxon>Bacillati</taxon>
        <taxon>Actinomycetota</taxon>
        <taxon>Actinomycetes</taxon>
        <taxon>Pseudonocardiales</taxon>
        <taxon>Pseudonocardiaceae</taxon>
        <taxon>Saccharopolyspora</taxon>
    </lineage>
</organism>
<evidence type="ECO:0000256" key="1">
    <source>
        <dbReference type="ARBA" id="ARBA00007074"/>
    </source>
</evidence>
<reference evidence="7 8" key="1">
    <citation type="submission" date="2024-08" db="EMBL/GenBank/DDBJ databases">
        <title>Genome mining of Saccharopolyspora cebuensis PGLac3 from Nigerian medicinal plant.</title>
        <authorList>
            <person name="Ezeobiora C.E."/>
            <person name="Igbokwe N.H."/>
            <person name="Amin D.H."/>
            <person name="Mendie U.E."/>
        </authorList>
    </citation>
    <scope>NUCLEOTIDE SEQUENCE [LARGE SCALE GENOMIC DNA]</scope>
    <source>
        <strain evidence="7 8">PGLac3</strain>
    </source>
</reference>
<dbReference type="Gene3D" id="3.90.1720.10">
    <property type="entry name" value="endopeptidase domain like (from Nostoc punctiforme)"/>
    <property type="match status" value="1"/>
</dbReference>
<evidence type="ECO:0000256" key="2">
    <source>
        <dbReference type="ARBA" id="ARBA00022670"/>
    </source>
</evidence>
<dbReference type="Pfam" id="PF00877">
    <property type="entry name" value="NLPC_P60"/>
    <property type="match status" value="1"/>
</dbReference>
<dbReference type="EMBL" id="JBGEHV010000014">
    <property type="protein sequence ID" value="MEY8039797.1"/>
    <property type="molecule type" value="Genomic_DNA"/>
</dbReference>
<dbReference type="InterPro" id="IPR000064">
    <property type="entry name" value="NLP_P60_dom"/>
</dbReference>
<evidence type="ECO:0000256" key="3">
    <source>
        <dbReference type="ARBA" id="ARBA00022801"/>
    </source>
</evidence>
<comment type="similarity">
    <text evidence="1">Belongs to the peptidase C40 family.</text>
</comment>
<name>A0ABV4CFB8_9PSEU</name>
<keyword evidence="4" id="KW-0788">Thiol protease</keyword>
<keyword evidence="8" id="KW-1185">Reference proteome</keyword>